<dbReference type="EMBL" id="BK015422">
    <property type="protein sequence ID" value="DAE05986.1"/>
    <property type="molecule type" value="Genomic_DNA"/>
</dbReference>
<evidence type="ECO:0000313" key="1">
    <source>
        <dbReference type="EMBL" id="DAE05986.1"/>
    </source>
</evidence>
<proteinExistence type="predicted"/>
<protein>
    <submittedName>
        <fullName evidence="1">Uncharacterized protein</fullName>
    </submittedName>
</protein>
<organism evidence="1">
    <name type="scientific">Myoviridae sp. ctNYa18</name>
    <dbReference type="NCBI Taxonomy" id="2825090"/>
    <lineage>
        <taxon>Viruses</taxon>
        <taxon>Duplodnaviria</taxon>
        <taxon>Heunggongvirae</taxon>
        <taxon>Uroviricota</taxon>
        <taxon>Caudoviricetes</taxon>
    </lineage>
</organism>
<sequence>MHLRRQKLLWRQLAQVSARGFDRWSLNTTGTWISLWQ</sequence>
<name>A0A8S5PG85_9CAUD</name>
<reference evidence="1" key="1">
    <citation type="journal article" date="2021" name="Proc. Natl. Acad. Sci. U.S.A.">
        <title>A Catalog of Tens of Thousands of Viruses from Human Metagenomes Reveals Hidden Associations with Chronic Diseases.</title>
        <authorList>
            <person name="Tisza M.J."/>
            <person name="Buck C.B."/>
        </authorList>
    </citation>
    <scope>NUCLEOTIDE SEQUENCE</scope>
    <source>
        <strain evidence="1">CtNYa18</strain>
    </source>
</reference>
<accession>A0A8S5PG85</accession>